<dbReference type="PANTHER" id="PTHR33127:SF5">
    <property type="entry name" value="TRANSMEMBRANE PROTEIN"/>
    <property type="match status" value="1"/>
</dbReference>
<gene>
    <name evidence="2" type="ORF">Syun_028982</name>
</gene>
<organism evidence="2 3">
    <name type="scientific">Stephania yunnanensis</name>
    <dbReference type="NCBI Taxonomy" id="152371"/>
    <lineage>
        <taxon>Eukaryota</taxon>
        <taxon>Viridiplantae</taxon>
        <taxon>Streptophyta</taxon>
        <taxon>Embryophyta</taxon>
        <taxon>Tracheophyta</taxon>
        <taxon>Spermatophyta</taxon>
        <taxon>Magnoliopsida</taxon>
        <taxon>Ranunculales</taxon>
        <taxon>Menispermaceae</taxon>
        <taxon>Menispermoideae</taxon>
        <taxon>Cissampelideae</taxon>
        <taxon>Stephania</taxon>
    </lineage>
</organism>
<protein>
    <recommendedName>
        <fullName evidence="1">KIB1-4 beta-propeller domain-containing protein</fullName>
    </recommendedName>
</protein>
<keyword evidence="3" id="KW-1185">Reference proteome</keyword>
<evidence type="ECO:0000313" key="2">
    <source>
        <dbReference type="EMBL" id="KAK9086588.1"/>
    </source>
</evidence>
<evidence type="ECO:0000259" key="1">
    <source>
        <dbReference type="Pfam" id="PF03478"/>
    </source>
</evidence>
<dbReference type="PANTHER" id="PTHR33127">
    <property type="entry name" value="TRANSMEMBRANE PROTEIN"/>
    <property type="match status" value="1"/>
</dbReference>
<reference evidence="2 3" key="1">
    <citation type="submission" date="2024-01" db="EMBL/GenBank/DDBJ databases">
        <title>Genome assemblies of Stephania.</title>
        <authorList>
            <person name="Yang L."/>
        </authorList>
    </citation>
    <scope>NUCLEOTIDE SEQUENCE [LARGE SCALE GENOMIC DNA]</scope>
    <source>
        <strain evidence="2">YNDBR</strain>
        <tissue evidence="2">Leaf</tissue>
    </source>
</reference>
<dbReference type="EMBL" id="JBBNAF010000013">
    <property type="protein sequence ID" value="KAK9086588.1"/>
    <property type="molecule type" value="Genomic_DNA"/>
</dbReference>
<name>A0AAP0ECF5_9MAGN</name>
<evidence type="ECO:0000313" key="3">
    <source>
        <dbReference type="Proteomes" id="UP001420932"/>
    </source>
</evidence>
<proteinExistence type="predicted"/>
<comment type="caution">
    <text evidence="2">The sequence shown here is derived from an EMBL/GenBank/DDBJ whole genome shotgun (WGS) entry which is preliminary data.</text>
</comment>
<dbReference type="Pfam" id="PF03478">
    <property type="entry name" value="Beta-prop_KIB1-4"/>
    <property type="match status" value="1"/>
</dbReference>
<dbReference type="AlphaFoldDB" id="A0AAP0ECF5"/>
<sequence length="281" mass="30355">MGLLFKIEEEEEDQQQQSTAVHRRSSSSSSCHLLWLNETGNDHHLILDPTDTSTGLQVIHLPQLNLSSIQCLASNHGWLLMLSRTDSTLFFYNPFTQAKLPLPYRRSLFEAAAFSAPPTSPNCLVYGVARRCRGPVDIGVLRMGEEKPMWRNYRFKAGEFAAVRAVVASRSSSSGDGGGNYSNKLWCVDCMGRVGVFEGGEGGVWRVVCGVKSEKVRSVGVGGVVEVGGELVVGVRREGAGKRGLGEVYVLKGNKKSSASGGGDEMGGRRLVGESWVVGCT</sequence>
<accession>A0AAP0ECF5</accession>
<feature type="domain" description="KIB1-4 beta-propeller" evidence="1">
    <location>
        <begin position="58"/>
        <end position="244"/>
    </location>
</feature>
<dbReference type="Proteomes" id="UP001420932">
    <property type="component" value="Unassembled WGS sequence"/>
</dbReference>
<dbReference type="InterPro" id="IPR005174">
    <property type="entry name" value="KIB1-4_b-propeller"/>
</dbReference>